<gene>
    <name evidence="1" type="ORF">KCG49_15340</name>
</gene>
<organism evidence="1 2">
    <name type="scientific">Winogradskyella luteola</name>
    <dbReference type="NCBI Taxonomy" id="2828330"/>
    <lineage>
        <taxon>Bacteria</taxon>
        <taxon>Pseudomonadati</taxon>
        <taxon>Bacteroidota</taxon>
        <taxon>Flavobacteriia</taxon>
        <taxon>Flavobacteriales</taxon>
        <taxon>Flavobacteriaceae</taxon>
        <taxon>Winogradskyella</taxon>
    </lineage>
</organism>
<name>A0A9X1FBI3_9FLAO</name>
<evidence type="ECO:0000313" key="2">
    <source>
        <dbReference type="Proteomes" id="UP001138894"/>
    </source>
</evidence>
<evidence type="ECO:0000313" key="1">
    <source>
        <dbReference type="EMBL" id="MBV7270561.1"/>
    </source>
</evidence>
<feature type="non-terminal residue" evidence="1">
    <location>
        <position position="263"/>
    </location>
</feature>
<proteinExistence type="predicted"/>
<sequence>MKQQTEIKTLDDIEFPEVLYKYRSWNNEFNKRFITKREVFMASPDMFEDRLDCKIPVRYDLMTPEQAKQVYTRISKLDNTLSRQQKRKRVRQLLDRKEYLDPEFNANYQKIYFSGYFERLGVLSLTAENCLESMWNKYADNGKGFCVGYNSRILFEYLGGGGKVEYVNELPTILPDPIMSREEIRWKQVYFKEKKWEFEKEYRTQKFWEIPATISDRQIILPRDAFNCVILGNNMSSDEKNDITQAIENEIGKIKIIEQKNVC</sequence>
<keyword evidence="2" id="KW-1185">Reference proteome</keyword>
<dbReference type="RefSeq" id="WP_218547762.1">
    <property type="nucleotide sequence ID" value="NZ_JAGSPD010000017.1"/>
</dbReference>
<protein>
    <submittedName>
        <fullName evidence="1">DUF2971 domain-containing protein</fullName>
    </submittedName>
</protein>
<reference evidence="1" key="1">
    <citation type="submission" date="2021-04" db="EMBL/GenBank/DDBJ databases">
        <authorList>
            <person name="Pira H."/>
            <person name="Risdian C."/>
            <person name="Wink J."/>
        </authorList>
    </citation>
    <scope>NUCLEOTIDE SEQUENCE</scope>
    <source>
        <strain evidence="1">WHY3</strain>
    </source>
</reference>
<accession>A0A9X1FBI3</accession>
<dbReference type="EMBL" id="JAGSPD010000017">
    <property type="protein sequence ID" value="MBV7270561.1"/>
    <property type="molecule type" value="Genomic_DNA"/>
</dbReference>
<dbReference type="AlphaFoldDB" id="A0A9X1FBI3"/>
<dbReference type="Proteomes" id="UP001138894">
    <property type="component" value="Unassembled WGS sequence"/>
</dbReference>
<comment type="caution">
    <text evidence="1">The sequence shown here is derived from an EMBL/GenBank/DDBJ whole genome shotgun (WGS) entry which is preliminary data.</text>
</comment>